<evidence type="ECO:0000313" key="2">
    <source>
        <dbReference type="Proteomes" id="UP001549104"/>
    </source>
</evidence>
<dbReference type="Proteomes" id="UP001549104">
    <property type="component" value="Unassembled WGS sequence"/>
</dbReference>
<evidence type="ECO:0008006" key="3">
    <source>
        <dbReference type="Google" id="ProtNLM"/>
    </source>
</evidence>
<organism evidence="1 2">
    <name type="scientific">Sporosarcina psychrophila</name>
    <name type="common">Bacillus psychrophilus</name>
    <dbReference type="NCBI Taxonomy" id="1476"/>
    <lineage>
        <taxon>Bacteria</taxon>
        <taxon>Bacillati</taxon>
        <taxon>Bacillota</taxon>
        <taxon>Bacilli</taxon>
        <taxon>Bacillales</taxon>
        <taxon>Caryophanaceae</taxon>
        <taxon>Sporosarcina</taxon>
    </lineage>
</organism>
<proteinExistence type="predicted"/>
<sequence>MDKRLQKIVDEAQEKFGLDAYRMERHSIYKERDTMGDAYYTFTMEWFPKELNEPIEEGYNPEGTAIVEYAIQKQRFSNVSFVQGESFSTKTHFPDKAADEVAAWLEKETGLVYEQDFKLTQANANGFQFTSDIDGIYFSPSCIIEVEFDDVGKLTSYHSYGTMPSQNLIEQSKFTLTLEEIEPIVKKQLQLIKFPSETEKRFVPVYAMEEVYVTVDGARIIPFMEHERSEVKIDEVIEWNKPLEQNIDREEITIVSEANVEEAFGNVDAGKKMTLSADQIERSKKVVRDVLRAEYPDESGKWKLSQLRCQENFIEAHCEINEENPMIFNRKVVVFMNPETMKVLNYLDNGSMFEIFEAFLPAANAVVTPEEAFEKMIPYITLDPTYVYDEFAGKYILCGLLDAAECVDAVTGEIVDLGDI</sequence>
<keyword evidence="2" id="KW-1185">Reference proteome</keyword>
<evidence type="ECO:0000313" key="1">
    <source>
        <dbReference type="EMBL" id="MET3658817.1"/>
    </source>
</evidence>
<reference evidence="1 2" key="1">
    <citation type="submission" date="2024-06" db="EMBL/GenBank/DDBJ databases">
        <title>Sorghum-associated microbial communities from plants grown in Nebraska, USA.</title>
        <authorList>
            <person name="Schachtman D."/>
        </authorList>
    </citation>
    <scope>NUCLEOTIDE SEQUENCE [LARGE SCALE GENOMIC DNA]</scope>
    <source>
        <strain evidence="1 2">1288</strain>
    </source>
</reference>
<dbReference type="EMBL" id="JBEPME010000006">
    <property type="protein sequence ID" value="MET3658817.1"/>
    <property type="molecule type" value="Genomic_DNA"/>
</dbReference>
<gene>
    <name evidence="1" type="ORF">ABIC55_003935</name>
</gene>
<comment type="caution">
    <text evidence="1">The sequence shown here is derived from an EMBL/GenBank/DDBJ whole genome shotgun (WGS) entry which is preliminary data.</text>
</comment>
<name>A0ABV2KD67_SPOPS</name>
<dbReference type="RefSeq" id="WP_354314439.1">
    <property type="nucleotide sequence ID" value="NZ_JBEPME010000006.1"/>
</dbReference>
<accession>A0ABV2KD67</accession>
<protein>
    <recommendedName>
        <fullName evidence="3">PepSY domain-containing protein</fullName>
    </recommendedName>
</protein>